<feature type="domain" description="TH1" evidence="1">
    <location>
        <begin position="6"/>
        <end position="178"/>
    </location>
</feature>
<keyword evidence="3" id="KW-1185">Reference proteome</keyword>
<dbReference type="PANTHER" id="PTHR34969:SF1">
    <property type="entry name" value="TH1 DOMAIN-CONTAINING PROTEIN"/>
    <property type="match status" value="1"/>
</dbReference>
<sequence>PFLGVKERRRSSFAKRALGDDLGVAKDALGAKALEKYGATRVVFSARALKLNHRDELKARILVVTDVGVMLLDEQTKRVRRRFSWKDLAEVRVSVYADDFFALVSPDEYDTLCACNRKTEAIVAMREMWKRDRAMRRARDGTALDAFEELPVTASERFTYRASATRERAVNFVRVDDG</sequence>
<dbReference type="GO" id="GO:0016459">
    <property type="term" value="C:myosin complex"/>
    <property type="evidence" value="ECO:0007669"/>
    <property type="project" value="InterPro"/>
</dbReference>
<evidence type="ECO:0000313" key="3">
    <source>
        <dbReference type="Proteomes" id="UP000001568"/>
    </source>
</evidence>
<proteinExistence type="predicted"/>
<evidence type="ECO:0000313" key="2">
    <source>
        <dbReference type="EMBL" id="ABO94387.1"/>
    </source>
</evidence>
<dbReference type="OrthoDB" id="6108017at2759"/>
<organism evidence="2 3">
    <name type="scientific">Ostreococcus lucimarinus (strain CCE9901)</name>
    <dbReference type="NCBI Taxonomy" id="436017"/>
    <lineage>
        <taxon>Eukaryota</taxon>
        <taxon>Viridiplantae</taxon>
        <taxon>Chlorophyta</taxon>
        <taxon>Mamiellophyceae</taxon>
        <taxon>Mamiellales</taxon>
        <taxon>Bathycoccaceae</taxon>
        <taxon>Ostreococcus</taxon>
    </lineage>
</organism>
<dbReference type="EMBL" id="CP000582">
    <property type="protein sequence ID" value="ABO94387.1"/>
    <property type="molecule type" value="Genomic_DNA"/>
</dbReference>
<dbReference type="OMA" id="RTRILMK"/>
<dbReference type="GeneID" id="5000306"/>
<dbReference type="InterPro" id="IPR010926">
    <property type="entry name" value="Myosin_TH1"/>
</dbReference>
<dbReference type="Proteomes" id="UP000001568">
    <property type="component" value="Chromosome 2"/>
</dbReference>
<feature type="non-terminal residue" evidence="2">
    <location>
        <position position="178"/>
    </location>
</feature>
<dbReference type="Gramene" id="ABO94387">
    <property type="protein sequence ID" value="ABO94387"/>
    <property type="gene ID" value="OSTLU_7883"/>
</dbReference>
<reference evidence="2 3" key="1">
    <citation type="journal article" date="2007" name="Proc. Natl. Acad. Sci. U.S.A.">
        <title>The tiny eukaryote Ostreococcus provides genomic insights into the paradox of plankton speciation.</title>
        <authorList>
            <person name="Palenik B."/>
            <person name="Grimwood J."/>
            <person name="Aerts A."/>
            <person name="Rouze P."/>
            <person name="Salamov A."/>
            <person name="Putnam N."/>
            <person name="Dupont C."/>
            <person name="Jorgensen R."/>
            <person name="Derelle E."/>
            <person name="Rombauts S."/>
            <person name="Zhou K."/>
            <person name="Otillar R."/>
            <person name="Merchant S.S."/>
            <person name="Podell S."/>
            <person name="Gaasterland T."/>
            <person name="Napoli C."/>
            <person name="Gendler K."/>
            <person name="Manuell A."/>
            <person name="Tai V."/>
            <person name="Vallon O."/>
            <person name="Piganeau G."/>
            <person name="Jancek S."/>
            <person name="Heijde M."/>
            <person name="Jabbari K."/>
            <person name="Bowler C."/>
            <person name="Lohr M."/>
            <person name="Robbens S."/>
            <person name="Werner G."/>
            <person name="Dubchak I."/>
            <person name="Pazour G.J."/>
            <person name="Ren Q."/>
            <person name="Paulsen I."/>
            <person name="Delwiche C."/>
            <person name="Schmutz J."/>
            <person name="Rokhsar D."/>
            <person name="Van de Peer Y."/>
            <person name="Moreau H."/>
            <person name="Grigoriev I.V."/>
        </authorList>
    </citation>
    <scope>NUCLEOTIDE SEQUENCE [LARGE SCALE GENOMIC DNA]</scope>
    <source>
        <strain evidence="2 3">CCE9901</strain>
    </source>
</reference>
<dbReference type="PROSITE" id="PS51757">
    <property type="entry name" value="TH1"/>
    <property type="match status" value="1"/>
</dbReference>
<dbReference type="Pfam" id="PF06017">
    <property type="entry name" value="Myosin_TH1"/>
    <property type="match status" value="1"/>
</dbReference>
<dbReference type="GO" id="GO:0003774">
    <property type="term" value="F:cytoskeletal motor activity"/>
    <property type="evidence" value="ECO:0007669"/>
    <property type="project" value="InterPro"/>
</dbReference>
<protein>
    <recommendedName>
        <fullName evidence="1">TH1 domain-containing protein</fullName>
    </recommendedName>
</protein>
<dbReference type="HOGENOM" id="CLU_107883_0_0_1"/>
<dbReference type="KEGG" id="olu:OSTLU_7883"/>
<accession>A4RTD5</accession>
<dbReference type="eggNOG" id="ENOG502QVI3">
    <property type="taxonomic scope" value="Eukaryota"/>
</dbReference>
<feature type="non-terminal residue" evidence="2">
    <location>
        <position position="1"/>
    </location>
</feature>
<gene>
    <name evidence="2" type="ORF">OSTLU_7883</name>
</gene>
<dbReference type="RefSeq" id="XP_001416095.1">
    <property type="nucleotide sequence ID" value="XM_001416058.1"/>
</dbReference>
<evidence type="ECO:0000259" key="1">
    <source>
        <dbReference type="PROSITE" id="PS51757"/>
    </source>
</evidence>
<name>A4RTD5_OSTLU</name>
<dbReference type="AlphaFoldDB" id="A4RTD5"/>
<dbReference type="PANTHER" id="PTHR34969">
    <property type="entry name" value="OS01G0621700 PROTEIN"/>
    <property type="match status" value="1"/>
</dbReference>